<feature type="region of interest" description="Disordered" evidence="2">
    <location>
        <begin position="50"/>
        <end position="70"/>
    </location>
</feature>
<protein>
    <submittedName>
        <fullName evidence="5">LCP family protein</fullName>
    </submittedName>
</protein>
<keyword evidence="3" id="KW-1133">Transmembrane helix</keyword>
<sequence length="352" mass="38635">MSIPGKKNKKKTKFYTAAVVLAVLILAAAIGGYLIWNNMNTAETAAGKGDGISGSASHEEEASSAGNTSSTVTYQGKEYAYNDHLSNFLFLGIDSREKTQTQVGRADAGQADAIFLVSWDRVDHSLTGITIPRDTITEIQIFDQEGNSAGKSRDHINLAYAYGDGGRESCELMEEAVSNLLYGIPMQGYCSLSMDGIPLLVEKVGGVTVTVPDDSLEAVNPQWTQGSQIQLTPEDVEDFVRYRDTGESQSAIVRMERQQEFLNAYAAKARQVYGENPSLITDLYTALEDYMVTDISNGQFAQIMGGLAEQENIRTWTLPGEGTQGEGFDEYHVDDSQLYEKILETFYKEVEN</sequence>
<reference evidence="5" key="1">
    <citation type="journal article" date="2021" name="PeerJ">
        <title>Extensive microbial diversity within the chicken gut microbiome revealed by metagenomics and culture.</title>
        <authorList>
            <person name="Gilroy R."/>
            <person name="Ravi A."/>
            <person name="Getino M."/>
            <person name="Pursley I."/>
            <person name="Horton D.L."/>
            <person name="Alikhan N.F."/>
            <person name="Baker D."/>
            <person name="Gharbi K."/>
            <person name="Hall N."/>
            <person name="Watson M."/>
            <person name="Adriaenssens E.M."/>
            <person name="Foster-Nyarko E."/>
            <person name="Jarju S."/>
            <person name="Secka A."/>
            <person name="Antonio M."/>
            <person name="Oren A."/>
            <person name="Chaudhuri R.R."/>
            <person name="La Ragione R."/>
            <person name="Hildebrand F."/>
            <person name="Pallen M.J."/>
        </authorList>
    </citation>
    <scope>NUCLEOTIDE SEQUENCE</scope>
    <source>
        <strain evidence="5">ChiHjej12B11-1927</strain>
    </source>
</reference>
<dbReference type="InterPro" id="IPR004474">
    <property type="entry name" value="LytR_CpsA_psr"/>
</dbReference>
<accession>A0A9D1VNT4</accession>
<dbReference type="Gene3D" id="3.40.630.190">
    <property type="entry name" value="LCP protein"/>
    <property type="match status" value="1"/>
</dbReference>
<feature type="transmembrane region" description="Helical" evidence="3">
    <location>
        <begin position="12"/>
        <end position="36"/>
    </location>
</feature>
<dbReference type="EMBL" id="DXFG01000221">
    <property type="protein sequence ID" value="HIX38248.1"/>
    <property type="molecule type" value="Genomic_DNA"/>
</dbReference>
<comment type="similarity">
    <text evidence="1">Belongs to the LytR/CpsA/Psr (LCP) family.</text>
</comment>
<dbReference type="PANTHER" id="PTHR33392:SF6">
    <property type="entry name" value="POLYISOPRENYL-TEICHOIC ACID--PEPTIDOGLYCAN TEICHOIC ACID TRANSFERASE TAGU"/>
    <property type="match status" value="1"/>
</dbReference>
<evidence type="ECO:0000313" key="5">
    <source>
        <dbReference type="EMBL" id="HIX38248.1"/>
    </source>
</evidence>
<evidence type="ECO:0000256" key="2">
    <source>
        <dbReference type="SAM" id="MobiDB-lite"/>
    </source>
</evidence>
<gene>
    <name evidence="5" type="ORF">H9738_10335</name>
</gene>
<reference evidence="5" key="2">
    <citation type="submission" date="2021-04" db="EMBL/GenBank/DDBJ databases">
        <authorList>
            <person name="Gilroy R."/>
        </authorList>
    </citation>
    <scope>NUCLEOTIDE SEQUENCE</scope>
    <source>
        <strain evidence="5">ChiHjej12B11-1927</strain>
    </source>
</reference>
<dbReference type="AlphaFoldDB" id="A0A9D1VNT4"/>
<keyword evidence="3" id="KW-0472">Membrane</keyword>
<evidence type="ECO:0000256" key="3">
    <source>
        <dbReference type="SAM" id="Phobius"/>
    </source>
</evidence>
<dbReference type="Pfam" id="PF03816">
    <property type="entry name" value="LytR_cpsA_psr"/>
    <property type="match status" value="1"/>
</dbReference>
<comment type="caution">
    <text evidence="5">The sequence shown here is derived from an EMBL/GenBank/DDBJ whole genome shotgun (WGS) entry which is preliminary data.</text>
</comment>
<proteinExistence type="inferred from homology"/>
<evidence type="ECO:0000259" key="4">
    <source>
        <dbReference type="Pfam" id="PF03816"/>
    </source>
</evidence>
<organism evidence="5 6">
    <name type="scientific">Candidatus Blautia pullistercoris</name>
    <dbReference type="NCBI Taxonomy" id="2838499"/>
    <lineage>
        <taxon>Bacteria</taxon>
        <taxon>Bacillati</taxon>
        <taxon>Bacillota</taxon>
        <taxon>Clostridia</taxon>
        <taxon>Lachnospirales</taxon>
        <taxon>Lachnospiraceae</taxon>
        <taxon>Blautia</taxon>
    </lineage>
</organism>
<evidence type="ECO:0000256" key="1">
    <source>
        <dbReference type="ARBA" id="ARBA00006068"/>
    </source>
</evidence>
<evidence type="ECO:0000313" key="6">
    <source>
        <dbReference type="Proteomes" id="UP000824230"/>
    </source>
</evidence>
<dbReference type="PANTHER" id="PTHR33392">
    <property type="entry name" value="POLYISOPRENYL-TEICHOIC ACID--PEPTIDOGLYCAN TEICHOIC ACID TRANSFERASE TAGU"/>
    <property type="match status" value="1"/>
</dbReference>
<dbReference type="InterPro" id="IPR050922">
    <property type="entry name" value="LytR/CpsA/Psr_CW_biosynth"/>
</dbReference>
<dbReference type="Proteomes" id="UP000824230">
    <property type="component" value="Unassembled WGS sequence"/>
</dbReference>
<feature type="domain" description="Cell envelope-related transcriptional attenuator" evidence="4">
    <location>
        <begin position="111"/>
        <end position="269"/>
    </location>
</feature>
<keyword evidence="3" id="KW-0812">Transmembrane</keyword>
<name>A0A9D1VNT4_9FIRM</name>